<proteinExistence type="inferred from homology"/>
<evidence type="ECO:0000313" key="9">
    <source>
        <dbReference type="EMBL" id="OCK42489.1"/>
    </source>
</evidence>
<dbReference type="InterPro" id="IPR036942">
    <property type="entry name" value="Beta-barrel_TonB_sf"/>
</dbReference>
<dbReference type="OrthoDB" id="99480at2"/>
<comment type="subcellular location">
    <subcellularLocation>
        <location evidence="1 7">Cell outer membrane</location>
        <topology evidence="1 7">Multi-pass membrane protein</topology>
    </subcellularLocation>
</comment>
<dbReference type="GO" id="GO:0044718">
    <property type="term" value="P:siderophore transmembrane transport"/>
    <property type="evidence" value="ECO:0007669"/>
    <property type="project" value="TreeGrafter"/>
</dbReference>
<dbReference type="PANTHER" id="PTHR30069:SF36">
    <property type="entry name" value="BLL6948 PROTEIN"/>
    <property type="match status" value="1"/>
</dbReference>
<dbReference type="AlphaFoldDB" id="A0A1B9XY82"/>
<protein>
    <submittedName>
        <fullName evidence="9">TonB-dependent receptor</fullName>
    </submittedName>
</protein>
<keyword evidence="5 7" id="KW-0472">Membrane</keyword>
<evidence type="ECO:0000256" key="5">
    <source>
        <dbReference type="ARBA" id="ARBA00023136"/>
    </source>
</evidence>
<dbReference type="Proteomes" id="UP000093186">
    <property type="component" value="Unassembled WGS sequence"/>
</dbReference>
<dbReference type="InterPro" id="IPR039426">
    <property type="entry name" value="TonB-dep_rcpt-like"/>
</dbReference>
<dbReference type="Gene3D" id="2.170.130.10">
    <property type="entry name" value="TonB-dependent receptor, plug domain"/>
    <property type="match status" value="1"/>
</dbReference>
<keyword evidence="10" id="KW-1185">Reference proteome</keyword>
<evidence type="ECO:0000256" key="4">
    <source>
        <dbReference type="ARBA" id="ARBA00022692"/>
    </source>
</evidence>
<dbReference type="InterPro" id="IPR008969">
    <property type="entry name" value="CarboxyPept-like_regulatory"/>
</dbReference>
<keyword evidence="9" id="KW-0675">Receptor</keyword>
<feature type="domain" description="TonB-dependent receptor plug" evidence="8">
    <location>
        <begin position="114"/>
        <end position="218"/>
    </location>
</feature>
<comment type="caution">
    <text evidence="9">The sequence shown here is derived from an EMBL/GenBank/DDBJ whole genome shotgun (WGS) entry which is preliminary data.</text>
</comment>
<name>A0A1B9XY82_9FLAO</name>
<evidence type="ECO:0000259" key="8">
    <source>
        <dbReference type="Pfam" id="PF07715"/>
    </source>
</evidence>
<keyword evidence="6 7" id="KW-0998">Cell outer membrane</keyword>
<evidence type="ECO:0000256" key="2">
    <source>
        <dbReference type="ARBA" id="ARBA00022448"/>
    </source>
</evidence>
<dbReference type="SUPFAM" id="SSF49464">
    <property type="entry name" value="Carboxypeptidase regulatory domain-like"/>
    <property type="match status" value="1"/>
</dbReference>
<evidence type="ECO:0000256" key="6">
    <source>
        <dbReference type="ARBA" id="ARBA00023237"/>
    </source>
</evidence>
<evidence type="ECO:0000313" key="10">
    <source>
        <dbReference type="Proteomes" id="UP000093186"/>
    </source>
</evidence>
<accession>A0A1B9XY82</accession>
<dbReference type="PANTHER" id="PTHR30069">
    <property type="entry name" value="TONB-DEPENDENT OUTER MEMBRANE RECEPTOR"/>
    <property type="match status" value="1"/>
</dbReference>
<dbReference type="EMBL" id="MAKX01000013">
    <property type="protein sequence ID" value="OCK42489.1"/>
    <property type="molecule type" value="Genomic_DNA"/>
</dbReference>
<dbReference type="InterPro" id="IPR037066">
    <property type="entry name" value="Plug_dom_sf"/>
</dbReference>
<organism evidence="9 10">
    <name type="scientific">Tenacibaculum soleae</name>
    <dbReference type="NCBI Taxonomy" id="447689"/>
    <lineage>
        <taxon>Bacteria</taxon>
        <taxon>Pseudomonadati</taxon>
        <taxon>Bacteroidota</taxon>
        <taxon>Flavobacteriia</taxon>
        <taxon>Flavobacteriales</taxon>
        <taxon>Flavobacteriaceae</taxon>
        <taxon>Tenacibaculum</taxon>
    </lineage>
</organism>
<keyword evidence="4 7" id="KW-0812">Transmembrane</keyword>
<keyword evidence="3 7" id="KW-1134">Transmembrane beta strand</keyword>
<dbReference type="Pfam" id="PF07715">
    <property type="entry name" value="Plug"/>
    <property type="match status" value="1"/>
</dbReference>
<keyword evidence="2 7" id="KW-0813">Transport</keyword>
<reference evidence="9 10" key="1">
    <citation type="submission" date="2016-06" db="EMBL/GenBank/DDBJ databases">
        <title>Draft Genome Sequence of Tenacibaculum soleae UCD-KL19.</title>
        <authorList>
            <person name="Eisen J.A."/>
            <person name="Coil D.A."/>
            <person name="Lujan K.M."/>
        </authorList>
    </citation>
    <scope>NUCLEOTIDE SEQUENCE [LARGE SCALE GENOMIC DNA]</scope>
    <source>
        <strain evidence="9 10">UCD-KL19</strain>
    </source>
</reference>
<sequence>MKTKLTILFVLISYLQLFSQKFTGTVFNTNNKPLENVYVYNMTSNTHSHTEVNGKFVIEKANEGDFVEFRILGYKKQVIQLTKNNLAKPYILILSTKRFMLDEMVLSNKQDALQTFVRIDLDKKPVNSSQQILQKVPGLFIGQHAGGGKAEQVFLRGFDIDHGTDLALSVDGMPVNMVSHAHGQGYSDLHFLIPETIEKINFGKGPYYASKGDFNTAGYVDFKTKSHLEQSQIEIGIGQFNTFRTLGMFNLLDKNSTDNAYIAIEYLATDGFVESPQNFSRINIFSKYKTFLKDNSSLSLSAAHFTSKWDASGQIPVREVANGNITRFGSIDDTEGGTTSRTNINIEHSKVLKNDVKITSNIFYSNYNFNLFSNFTFFLDDPINGDQIKQTENRDILGFNTQFKKKLNINKIPTTLTFGTGLRTDIVDNLELSHTLQRKEVLNEIQLGKVHQTNFYTFFNSEFELGKFTIAPALRLDYLNFSYNDYLLNEYKTFSKSKVIVNPKVNITYTPNTKTQWFLKSGIGFHSNDARVVATQPNRKTLPKAYGIDFGNIWKPTSKIAINTALWYLLSEDELVYVGDAGIVEPSGESERFGLDIGFRYQLTDWLYFNTDATITDAKIVAEPSNANNIPLAPSFTMTGGLSINNYKNFSGGIDYRYIGDRPANEDNSIVAEGYFVTDANISYKINDITLGLAVENLFDVAWNETQFATESRLQNEPNAVEEIHFTPGTPFSVKATIRYSF</sequence>
<dbReference type="GO" id="GO:0009279">
    <property type="term" value="C:cell outer membrane"/>
    <property type="evidence" value="ECO:0007669"/>
    <property type="project" value="UniProtKB-SubCell"/>
</dbReference>
<dbReference type="PROSITE" id="PS52016">
    <property type="entry name" value="TONB_DEPENDENT_REC_3"/>
    <property type="match status" value="1"/>
</dbReference>
<dbReference type="Gene3D" id="2.40.170.20">
    <property type="entry name" value="TonB-dependent receptor, beta-barrel domain"/>
    <property type="match status" value="1"/>
</dbReference>
<gene>
    <name evidence="9" type="ORF">BA195_09945</name>
</gene>
<dbReference type="RefSeq" id="WP_068705080.1">
    <property type="nucleotide sequence ID" value="NZ_MAKX01000013.1"/>
</dbReference>
<dbReference type="STRING" id="447689.BA195_09945"/>
<comment type="similarity">
    <text evidence="7">Belongs to the TonB-dependent receptor family.</text>
</comment>
<evidence type="ECO:0000256" key="1">
    <source>
        <dbReference type="ARBA" id="ARBA00004571"/>
    </source>
</evidence>
<evidence type="ECO:0000256" key="3">
    <source>
        <dbReference type="ARBA" id="ARBA00022452"/>
    </source>
</evidence>
<dbReference type="SUPFAM" id="SSF56935">
    <property type="entry name" value="Porins"/>
    <property type="match status" value="1"/>
</dbReference>
<dbReference type="Pfam" id="PF13715">
    <property type="entry name" value="CarbopepD_reg_2"/>
    <property type="match status" value="1"/>
</dbReference>
<dbReference type="GO" id="GO:0015344">
    <property type="term" value="F:siderophore uptake transmembrane transporter activity"/>
    <property type="evidence" value="ECO:0007669"/>
    <property type="project" value="TreeGrafter"/>
</dbReference>
<evidence type="ECO:0000256" key="7">
    <source>
        <dbReference type="PROSITE-ProRule" id="PRU01360"/>
    </source>
</evidence>
<dbReference type="InterPro" id="IPR012910">
    <property type="entry name" value="Plug_dom"/>
</dbReference>